<keyword evidence="4" id="KW-0328">Glycosyltransferase</keyword>
<dbReference type="GO" id="GO:0033831">
    <property type="term" value="F:kojibiose phosphorylase activity"/>
    <property type="evidence" value="ECO:0007669"/>
    <property type="project" value="UniProtKB-EC"/>
</dbReference>
<proteinExistence type="predicted"/>
<dbReference type="PANTHER" id="PTHR11051">
    <property type="entry name" value="GLYCOSYL HYDROLASE-RELATED"/>
    <property type="match status" value="1"/>
</dbReference>
<reference evidence="4 5" key="1">
    <citation type="journal article" date="2017" name="Antonie Van Leeuwenhoek">
        <title>Rhizobium rhizosphaerae sp. nov., a novel species isolated from rice rhizosphere.</title>
        <authorList>
            <person name="Zhao J.J."/>
            <person name="Zhang J."/>
            <person name="Zhang R.J."/>
            <person name="Zhang C.W."/>
            <person name="Yin H.Q."/>
            <person name="Zhang X.X."/>
        </authorList>
    </citation>
    <scope>NUCLEOTIDE SEQUENCE [LARGE SCALE GENOMIC DNA]</scope>
    <source>
        <strain evidence="4 5">BSs20135</strain>
    </source>
</reference>
<dbReference type="SUPFAM" id="SSF74650">
    <property type="entry name" value="Galactose mutarotase-like"/>
    <property type="match status" value="1"/>
</dbReference>
<evidence type="ECO:0000256" key="1">
    <source>
        <dbReference type="SAM" id="SignalP"/>
    </source>
</evidence>
<dbReference type="InterPro" id="IPR011013">
    <property type="entry name" value="Gal_mutarotase_sf_dom"/>
</dbReference>
<evidence type="ECO:0000259" key="2">
    <source>
        <dbReference type="Pfam" id="PF03632"/>
    </source>
</evidence>
<feature type="domain" description="Glycoside hydrolase family 65 central catalytic" evidence="2">
    <location>
        <begin position="305"/>
        <end position="500"/>
    </location>
</feature>
<evidence type="ECO:0000313" key="5">
    <source>
        <dbReference type="Proteomes" id="UP000006327"/>
    </source>
</evidence>
<dbReference type="EMBL" id="BAEO01000072">
    <property type="protein sequence ID" value="GAC22290.1"/>
    <property type="molecule type" value="Genomic_DNA"/>
</dbReference>
<dbReference type="PANTHER" id="PTHR11051:SF8">
    <property type="entry name" value="PROTEIN-GLUCOSYLGALACTOSYLHYDROXYLYSINE GLUCOSIDASE"/>
    <property type="match status" value="1"/>
</dbReference>
<comment type="caution">
    <text evidence="4">The sequence shown here is derived from an EMBL/GenBank/DDBJ whole genome shotgun (WGS) entry which is preliminary data.</text>
</comment>
<dbReference type="Gene3D" id="2.70.98.40">
    <property type="entry name" value="Glycoside hydrolase, family 65, N-terminal domain"/>
    <property type="match status" value="1"/>
</dbReference>
<keyword evidence="5" id="KW-1185">Reference proteome</keyword>
<dbReference type="EC" id="2.4.1.230" evidence="4"/>
<name>K6ZFY2_9ALTE</name>
<dbReference type="Gene3D" id="1.50.10.10">
    <property type="match status" value="1"/>
</dbReference>
<dbReference type="GO" id="GO:0005975">
    <property type="term" value="P:carbohydrate metabolic process"/>
    <property type="evidence" value="ECO:0007669"/>
    <property type="project" value="InterPro"/>
</dbReference>
<dbReference type="OrthoDB" id="9816160at2"/>
<dbReference type="GO" id="GO:0004553">
    <property type="term" value="F:hydrolase activity, hydrolyzing O-glycosyl compounds"/>
    <property type="evidence" value="ECO:0007669"/>
    <property type="project" value="TreeGrafter"/>
</dbReference>
<dbReference type="Proteomes" id="UP000006327">
    <property type="component" value="Unassembled WGS sequence"/>
</dbReference>
<accession>K6ZFY2</accession>
<dbReference type="Pfam" id="PF03636">
    <property type="entry name" value="Glyco_hydro_65N"/>
    <property type="match status" value="1"/>
</dbReference>
<keyword evidence="1" id="KW-0732">Signal</keyword>
<dbReference type="STRING" id="493475.GARC_5355"/>
<dbReference type="eggNOG" id="COG1554">
    <property type="taxonomic scope" value="Bacteria"/>
</dbReference>
<organism evidence="4 5">
    <name type="scientific">Paraglaciecola arctica BSs20135</name>
    <dbReference type="NCBI Taxonomy" id="493475"/>
    <lineage>
        <taxon>Bacteria</taxon>
        <taxon>Pseudomonadati</taxon>
        <taxon>Pseudomonadota</taxon>
        <taxon>Gammaproteobacteria</taxon>
        <taxon>Alteromonadales</taxon>
        <taxon>Alteromonadaceae</taxon>
        <taxon>Paraglaciecola</taxon>
    </lineage>
</organism>
<dbReference type="InterPro" id="IPR037018">
    <property type="entry name" value="GH65_N"/>
</dbReference>
<feature type="domain" description="Glycoside hydrolase family 65 N-terminal" evidence="3">
    <location>
        <begin position="41"/>
        <end position="251"/>
    </location>
</feature>
<dbReference type="Pfam" id="PF03632">
    <property type="entry name" value="Glyco_hydro_65m"/>
    <property type="match status" value="1"/>
</dbReference>
<dbReference type="RefSeq" id="WP_007625995.1">
    <property type="nucleotide sequence ID" value="NZ_BAEO01000072.1"/>
</dbReference>
<dbReference type="AlphaFoldDB" id="K6ZFY2"/>
<dbReference type="InterPro" id="IPR008928">
    <property type="entry name" value="6-hairpin_glycosidase_sf"/>
</dbReference>
<dbReference type="GO" id="GO:0030246">
    <property type="term" value="F:carbohydrate binding"/>
    <property type="evidence" value="ECO:0007669"/>
    <property type="project" value="InterPro"/>
</dbReference>
<feature type="signal peptide" evidence="1">
    <location>
        <begin position="1"/>
        <end position="21"/>
    </location>
</feature>
<dbReference type="InterPro" id="IPR005196">
    <property type="entry name" value="Glyco_hydro_65_N"/>
</dbReference>
<dbReference type="InterPro" id="IPR012341">
    <property type="entry name" value="6hp_glycosidase-like_sf"/>
</dbReference>
<sequence length="674" mass="75465">MKYPTRLTLLLLIFLSSYAVASNTQNPWVLTADTQKDYMAPTLANGMIGVRTSSSPLNKEQILLNGVFDKYGTDNVPSFLPALEPLSVDLIIDNQQLTRSKKIQQWQQQLDMQKGMITTDFSFNKVNVKHQLYVLRHLPHNILQTYQIIATDDVDVIVRNSIKTPKELTPTGDSFKVYKRDHVKIPLLVSEATSPSGRTTISAANTYTFDGDAPVISNHNVAKGNNRSEFTISLKKGQTYGFSIISAITSSEHYQDPTNEAERLSIFAGLAGKEQLIAGHEKAWLKLWQGDIEILGDIEAQRDIRFALFNLYSYIRAGTDYSLPPMGLSNIDYYGHIFWDSELWMLPPLMMLQPELARSALEYRFNRLLAAQTNAKAHGFDGAMFPWESDNLGQESTPIWALTGPFEHHITAVIGIAFWNYYLVTQDQQWLSERAYPMLSEVADFWVSRVTENQNGSYNINNVVGADEYAENIDNNAFTNGAAISVLQHAISAAKKLGLKPKPIWEKVASNIVIEKFADGTTKEYTTYDGRIVKQADANLLTFPLGLITDKKIIEQDLNYYTPRFDESGPAMTHSILSIIASKLGQKEKAWRLFQQAYQPNKRPPFGVLAEGAFDNNPYFATAAGGMLQAVLTGFAGLEITESGLIQKTPQLPKHWKKLTIKGVGANKQTIEVK</sequence>
<gene>
    <name evidence="4" type="ORF">GARC_5355</name>
</gene>
<protein>
    <submittedName>
        <fullName evidence="4">Kojibiose phosphorylase</fullName>
        <ecNumber evidence="4">2.4.1.230</ecNumber>
    </submittedName>
</protein>
<keyword evidence="4" id="KW-0808">Transferase</keyword>
<dbReference type="SUPFAM" id="SSF48208">
    <property type="entry name" value="Six-hairpin glycosidases"/>
    <property type="match status" value="1"/>
</dbReference>
<evidence type="ECO:0000259" key="3">
    <source>
        <dbReference type="Pfam" id="PF03636"/>
    </source>
</evidence>
<feature type="chain" id="PRO_5003900885" evidence="1">
    <location>
        <begin position="22"/>
        <end position="674"/>
    </location>
</feature>
<evidence type="ECO:0000313" key="4">
    <source>
        <dbReference type="EMBL" id="GAC22290.1"/>
    </source>
</evidence>
<dbReference type="InterPro" id="IPR005195">
    <property type="entry name" value="Glyco_hydro_65_M"/>
</dbReference>